<keyword evidence="2" id="KW-1185">Reference proteome</keyword>
<evidence type="ECO:0000313" key="2">
    <source>
        <dbReference type="Proteomes" id="UP000499080"/>
    </source>
</evidence>
<comment type="caution">
    <text evidence="1">The sequence shown here is derived from an EMBL/GenBank/DDBJ whole genome shotgun (WGS) entry which is preliminary data.</text>
</comment>
<sequence>MSWSAEARPKLRRNGLLKGTTTKCQITLTEEPVTNIKRIMEDVAVESSTRSSNAFEAGKILELSESRTGSCICIHTNSSRCISYYRRISPFSTRTLTKIEQEP</sequence>
<dbReference type="AlphaFoldDB" id="A0A4Y2VQD1"/>
<proteinExistence type="predicted"/>
<name>A0A4Y2VQD1_ARAVE</name>
<dbReference type="Proteomes" id="UP000499080">
    <property type="component" value="Unassembled WGS sequence"/>
</dbReference>
<organism evidence="1 2">
    <name type="scientific">Araneus ventricosus</name>
    <name type="common">Orbweaver spider</name>
    <name type="synonym">Epeira ventricosa</name>
    <dbReference type="NCBI Taxonomy" id="182803"/>
    <lineage>
        <taxon>Eukaryota</taxon>
        <taxon>Metazoa</taxon>
        <taxon>Ecdysozoa</taxon>
        <taxon>Arthropoda</taxon>
        <taxon>Chelicerata</taxon>
        <taxon>Arachnida</taxon>
        <taxon>Araneae</taxon>
        <taxon>Araneomorphae</taxon>
        <taxon>Entelegynae</taxon>
        <taxon>Araneoidea</taxon>
        <taxon>Araneidae</taxon>
        <taxon>Araneus</taxon>
    </lineage>
</organism>
<evidence type="ECO:0000313" key="1">
    <source>
        <dbReference type="EMBL" id="GBO27359.1"/>
    </source>
</evidence>
<protein>
    <submittedName>
        <fullName evidence="1">Uncharacterized protein</fullName>
    </submittedName>
</protein>
<reference evidence="1 2" key="1">
    <citation type="journal article" date="2019" name="Sci. Rep.">
        <title>Orb-weaving spider Araneus ventricosus genome elucidates the spidroin gene catalogue.</title>
        <authorList>
            <person name="Kono N."/>
            <person name="Nakamura H."/>
            <person name="Ohtoshi R."/>
            <person name="Moran D.A.P."/>
            <person name="Shinohara A."/>
            <person name="Yoshida Y."/>
            <person name="Fujiwara M."/>
            <person name="Mori M."/>
            <person name="Tomita M."/>
            <person name="Arakawa K."/>
        </authorList>
    </citation>
    <scope>NUCLEOTIDE SEQUENCE [LARGE SCALE GENOMIC DNA]</scope>
</reference>
<accession>A0A4Y2VQD1</accession>
<gene>
    <name evidence="1" type="ORF">AVEN_190986_1</name>
</gene>
<dbReference type="EMBL" id="BGPR01050348">
    <property type="protein sequence ID" value="GBO27359.1"/>
    <property type="molecule type" value="Genomic_DNA"/>
</dbReference>